<dbReference type="Proteomes" id="UP000011173">
    <property type="component" value="Chromosome"/>
</dbReference>
<gene>
    <name evidence="1" type="ordered locus">DDD_3084</name>
</gene>
<evidence type="ECO:0000313" key="1">
    <source>
        <dbReference type="EMBL" id="AGC78211.1"/>
    </source>
</evidence>
<dbReference type="EMBL" id="CP001397">
    <property type="protein sequence ID" value="AGC78211.1"/>
    <property type="molecule type" value="Genomic_DNA"/>
</dbReference>
<dbReference type="HOGENOM" id="CLU_3346582_0_0_10"/>
<dbReference type="STRING" id="592029.DDD_3084"/>
<dbReference type="PATRIC" id="fig|592029.3.peg.3057"/>
<sequence>MPIYKIIRKLIIQKLQISFNNNFELKNDIIQPVTIPN</sequence>
<evidence type="ECO:0000313" key="2">
    <source>
        <dbReference type="Proteomes" id="UP000011173"/>
    </source>
</evidence>
<protein>
    <submittedName>
        <fullName evidence="1">Uncharacterized protein</fullName>
    </submittedName>
</protein>
<reference evidence="1 2" key="1">
    <citation type="journal article" date="2013" name="Genome Biol. Evol.">
        <title>Genomic makeup of the marine flavobacterium Nonlabens (Donghaeana) dokdonensis DSW-6 and identification of a novel class of rhodopsins.</title>
        <authorList>
            <person name="Kwon S.K."/>
            <person name="Kim B.K."/>
            <person name="Song J.Y."/>
            <person name="Kwak M.J."/>
            <person name="Lee C.H."/>
            <person name="Yoon J.H."/>
            <person name="Oh T.K."/>
            <person name="Kim J.F."/>
        </authorList>
    </citation>
    <scope>NUCLEOTIDE SEQUENCE [LARGE SCALE GENOMIC DNA]</scope>
    <source>
        <strain evidence="2">DSM 17205 / KCTC 12402 / DSW-6</strain>
    </source>
</reference>
<dbReference type="AlphaFoldDB" id="L7WE37"/>
<dbReference type="KEGG" id="ndo:DDD_3084"/>
<name>L7WE37_NONDD</name>
<accession>L7WE37</accession>
<proteinExistence type="predicted"/>
<organism evidence="1 2">
    <name type="scientific">Nonlabens dokdonensis (strain DSM 17205 / KCTC 12402 / DSW-6)</name>
    <name type="common">Donghaeana dokdonensis</name>
    <dbReference type="NCBI Taxonomy" id="592029"/>
    <lineage>
        <taxon>Bacteria</taxon>
        <taxon>Pseudomonadati</taxon>
        <taxon>Bacteroidota</taxon>
        <taxon>Flavobacteriia</taxon>
        <taxon>Flavobacteriales</taxon>
        <taxon>Flavobacteriaceae</taxon>
        <taxon>Nonlabens</taxon>
    </lineage>
</organism>